<dbReference type="RefSeq" id="WP_146602616.1">
    <property type="nucleotide sequence ID" value="NZ_SJPY01000011.1"/>
</dbReference>
<organism evidence="1 2">
    <name type="scientific">Novipirellula aureliae</name>
    <dbReference type="NCBI Taxonomy" id="2527966"/>
    <lineage>
        <taxon>Bacteria</taxon>
        <taxon>Pseudomonadati</taxon>
        <taxon>Planctomycetota</taxon>
        <taxon>Planctomycetia</taxon>
        <taxon>Pirellulales</taxon>
        <taxon>Pirellulaceae</taxon>
        <taxon>Novipirellula</taxon>
    </lineage>
</organism>
<keyword evidence="2" id="KW-1185">Reference proteome</keyword>
<dbReference type="AlphaFoldDB" id="A0A5C6DEH3"/>
<evidence type="ECO:0000313" key="2">
    <source>
        <dbReference type="Proteomes" id="UP000315471"/>
    </source>
</evidence>
<proteinExistence type="predicted"/>
<dbReference type="EMBL" id="SJPY01000011">
    <property type="protein sequence ID" value="TWU34595.1"/>
    <property type="molecule type" value="Genomic_DNA"/>
</dbReference>
<gene>
    <name evidence="1" type="ORF">Q31b_55500</name>
</gene>
<dbReference type="SUPFAM" id="SSF53649">
    <property type="entry name" value="Alkaline phosphatase-like"/>
    <property type="match status" value="1"/>
</dbReference>
<sequence length="107" mass="12956">MELPEVKLDGKTFWSRCKGEPGEPRDWIFQYDWPKSWSWIPDELGEEELVWVHDHKYKLYKNGLFYDIGHDWEEQCPIRLEKLTVEQKEIYPKFERAISLIPVINST</sequence>
<dbReference type="Proteomes" id="UP000315471">
    <property type="component" value="Unassembled WGS sequence"/>
</dbReference>
<reference evidence="1 2" key="1">
    <citation type="submission" date="2019-02" db="EMBL/GenBank/DDBJ databases">
        <title>Deep-cultivation of Planctomycetes and their phenomic and genomic characterization uncovers novel biology.</title>
        <authorList>
            <person name="Wiegand S."/>
            <person name="Jogler M."/>
            <person name="Boedeker C."/>
            <person name="Pinto D."/>
            <person name="Vollmers J."/>
            <person name="Rivas-Marin E."/>
            <person name="Kohn T."/>
            <person name="Peeters S.H."/>
            <person name="Heuer A."/>
            <person name="Rast P."/>
            <person name="Oberbeckmann S."/>
            <person name="Bunk B."/>
            <person name="Jeske O."/>
            <person name="Meyerdierks A."/>
            <person name="Storesund J.E."/>
            <person name="Kallscheuer N."/>
            <person name="Luecker S."/>
            <person name="Lage O.M."/>
            <person name="Pohl T."/>
            <person name="Merkel B.J."/>
            <person name="Hornburger P."/>
            <person name="Mueller R.-W."/>
            <person name="Bruemmer F."/>
            <person name="Labrenz M."/>
            <person name="Spormann A.M."/>
            <person name="Op Den Camp H."/>
            <person name="Overmann J."/>
            <person name="Amann R."/>
            <person name="Jetten M.S.M."/>
            <person name="Mascher T."/>
            <person name="Medema M.H."/>
            <person name="Devos D.P."/>
            <person name="Kaster A.-K."/>
            <person name="Ovreas L."/>
            <person name="Rohde M."/>
            <person name="Galperin M.Y."/>
            <person name="Jogler C."/>
        </authorList>
    </citation>
    <scope>NUCLEOTIDE SEQUENCE [LARGE SCALE GENOMIC DNA]</scope>
    <source>
        <strain evidence="1 2">Q31b</strain>
    </source>
</reference>
<evidence type="ECO:0000313" key="1">
    <source>
        <dbReference type="EMBL" id="TWU34595.1"/>
    </source>
</evidence>
<accession>A0A5C6DEH3</accession>
<protein>
    <submittedName>
        <fullName evidence="1">Uncharacterized protein</fullName>
    </submittedName>
</protein>
<dbReference type="InterPro" id="IPR017850">
    <property type="entry name" value="Alkaline_phosphatase_core_sf"/>
</dbReference>
<name>A0A5C6DEH3_9BACT</name>
<comment type="caution">
    <text evidence="1">The sequence shown here is derived from an EMBL/GenBank/DDBJ whole genome shotgun (WGS) entry which is preliminary data.</text>
</comment>